<dbReference type="SUPFAM" id="SSF54862">
    <property type="entry name" value="4Fe-4S ferredoxins"/>
    <property type="match status" value="1"/>
</dbReference>
<dbReference type="SUPFAM" id="SSF51430">
    <property type="entry name" value="NAD(P)-linked oxidoreductase"/>
    <property type="match status" value="1"/>
</dbReference>
<dbReference type="PROSITE" id="PS00198">
    <property type="entry name" value="4FE4S_FER_1"/>
    <property type="match status" value="1"/>
</dbReference>
<dbReference type="InterPro" id="IPR053135">
    <property type="entry name" value="AKR2_Oxidoreductase"/>
</dbReference>
<protein>
    <submittedName>
        <fullName evidence="5">Aldo/keto reductase</fullName>
    </submittedName>
</protein>
<dbReference type="Gene3D" id="3.20.20.100">
    <property type="entry name" value="NADP-dependent oxidoreductase domain"/>
    <property type="match status" value="1"/>
</dbReference>
<dbReference type="PROSITE" id="PS51379">
    <property type="entry name" value="4FE4S_FER_2"/>
    <property type="match status" value="1"/>
</dbReference>
<dbReference type="RefSeq" id="WP_283756638.1">
    <property type="nucleotide sequence ID" value="NZ_JAQOSQ010000001.1"/>
</dbReference>
<keyword evidence="6" id="KW-1185">Reference proteome</keyword>
<evidence type="ECO:0000256" key="2">
    <source>
        <dbReference type="ARBA" id="ARBA00023004"/>
    </source>
</evidence>
<accession>A0ABT7BS26</accession>
<dbReference type="CDD" id="cd19096">
    <property type="entry name" value="AKR_Fe-S_oxidoreductase"/>
    <property type="match status" value="1"/>
</dbReference>
<evidence type="ECO:0000259" key="4">
    <source>
        <dbReference type="PROSITE" id="PS51379"/>
    </source>
</evidence>
<gene>
    <name evidence="5" type="ORF">PMH09_02160</name>
</gene>
<dbReference type="InterPro" id="IPR017896">
    <property type="entry name" value="4Fe4S_Fe-S-bd"/>
</dbReference>
<comment type="caution">
    <text evidence="5">The sequence shown here is derived from an EMBL/GenBank/DDBJ whole genome shotgun (WGS) entry which is preliminary data.</text>
</comment>
<dbReference type="Pfam" id="PF00248">
    <property type="entry name" value="Aldo_ket_red"/>
    <property type="match status" value="1"/>
</dbReference>
<dbReference type="InterPro" id="IPR017900">
    <property type="entry name" value="4Fe4S_Fe_S_CS"/>
</dbReference>
<sequence length="372" mass="42089">MQYRRFGQTNLNLSVFSLGTMRSLSSEDAFHQTVLHALELGINHLETARGYGRSESYLGRSLSQLDREQLYITTKLPPTADPEMMAGWIEESLTRLQVKTIDCVAIHGINTWEQLESVVEGGLGAVRDAIAAGKVGHVGFSTHGSTPLIEAAIQTNLFEFVNLHYYWSLQRHANALELARERDMGIFIISPADKGGQLYNPPERLQQLCAPFNPLELTYRFLLSDRRITTLSIGPARPEELDCMKPICDRDETLTSEEEAVLFHLNAYMSALLGATQCHQCDRCLPCPQDINIPEVLRLRNLALAYDMVDYGKYRYAMFEQAGHWFPGNKASRCNECGDCLPRCPVQLEIPQLLSETHELLKGKSRRRLWDD</sequence>
<evidence type="ECO:0000256" key="3">
    <source>
        <dbReference type="ARBA" id="ARBA00023014"/>
    </source>
</evidence>
<feature type="domain" description="4Fe-4S ferredoxin-type" evidence="4">
    <location>
        <begin position="325"/>
        <end position="356"/>
    </location>
</feature>
<dbReference type="Proteomes" id="UP001232992">
    <property type="component" value="Unassembled WGS sequence"/>
</dbReference>
<proteinExistence type="predicted"/>
<dbReference type="InterPro" id="IPR009051">
    <property type="entry name" value="Helical_ferredxn"/>
</dbReference>
<dbReference type="Pfam" id="PF13534">
    <property type="entry name" value="Fer4_17"/>
    <property type="match status" value="1"/>
</dbReference>
<dbReference type="PANTHER" id="PTHR43312:SF2">
    <property type="entry name" value="OXIDOREDUCTASE"/>
    <property type="match status" value="1"/>
</dbReference>
<reference evidence="5 6" key="1">
    <citation type="submission" date="2023-01" db="EMBL/GenBank/DDBJ databases">
        <title>Novel diversity within Roseofilum (Cyanobacteria; Desertifilaceae) from marine benthic mats with descriptions of four novel species.</title>
        <authorList>
            <person name="Wang Y."/>
            <person name="Berthold D.E."/>
            <person name="Hu J."/>
            <person name="Lefler F.W."/>
            <person name="Laughinghouse H.D. IV."/>
        </authorList>
    </citation>
    <scope>NUCLEOTIDE SEQUENCE [LARGE SCALE GENOMIC DNA]</scope>
    <source>
        <strain evidence="5 6">BLCC-M143</strain>
    </source>
</reference>
<keyword evidence="3" id="KW-0411">Iron-sulfur</keyword>
<organism evidence="5 6">
    <name type="scientific">Roseofilum casamattae BLCC-M143</name>
    <dbReference type="NCBI Taxonomy" id="3022442"/>
    <lineage>
        <taxon>Bacteria</taxon>
        <taxon>Bacillati</taxon>
        <taxon>Cyanobacteriota</taxon>
        <taxon>Cyanophyceae</taxon>
        <taxon>Desertifilales</taxon>
        <taxon>Desertifilaceae</taxon>
        <taxon>Roseofilum</taxon>
        <taxon>Roseofilum casamattae</taxon>
    </lineage>
</organism>
<evidence type="ECO:0000313" key="6">
    <source>
        <dbReference type="Proteomes" id="UP001232992"/>
    </source>
</evidence>
<evidence type="ECO:0000313" key="5">
    <source>
        <dbReference type="EMBL" id="MDJ1181989.1"/>
    </source>
</evidence>
<dbReference type="InterPro" id="IPR023210">
    <property type="entry name" value="NADP_OxRdtase_dom"/>
</dbReference>
<dbReference type="InterPro" id="IPR036812">
    <property type="entry name" value="NAD(P)_OxRdtase_dom_sf"/>
</dbReference>
<keyword evidence="2" id="KW-0408">Iron</keyword>
<dbReference type="EMBL" id="JAQOSQ010000001">
    <property type="protein sequence ID" value="MDJ1181989.1"/>
    <property type="molecule type" value="Genomic_DNA"/>
</dbReference>
<dbReference type="Gene3D" id="1.10.1060.10">
    <property type="entry name" value="Alpha-helical ferredoxin"/>
    <property type="match status" value="1"/>
</dbReference>
<dbReference type="PANTHER" id="PTHR43312">
    <property type="entry name" value="D-THREO-ALDOSE 1-DEHYDROGENASE"/>
    <property type="match status" value="1"/>
</dbReference>
<keyword evidence="1" id="KW-0479">Metal-binding</keyword>
<evidence type="ECO:0000256" key="1">
    <source>
        <dbReference type="ARBA" id="ARBA00022723"/>
    </source>
</evidence>
<name>A0ABT7BS26_9CYAN</name>